<feature type="binding site" evidence="3">
    <location>
        <position position="21"/>
    </location>
    <ligand>
        <name>Zn(2+)</name>
        <dbReference type="ChEBI" id="CHEBI:29105"/>
    </ligand>
</feature>
<name>A0A0N1EYX2_9HYPH</name>
<dbReference type="HAMAP" id="MF_00649">
    <property type="entry name" value="DNA_gyrase_inhibitor_YacG"/>
    <property type="match status" value="1"/>
</dbReference>
<dbReference type="AlphaFoldDB" id="A0A0N1EYX2"/>
<evidence type="ECO:0000256" key="2">
    <source>
        <dbReference type="ARBA" id="ARBA00022833"/>
    </source>
</evidence>
<reference evidence="4 5" key="1">
    <citation type="submission" date="2015-07" db="EMBL/GenBank/DDBJ databases">
        <title>Whole genome sequencing of Bosea vaviloviae isolated from cave pool.</title>
        <authorList>
            <person name="Tan N.E.H."/>
            <person name="Lee Y.P."/>
            <person name="Gan H.M."/>
            <person name="Barton H."/>
            <person name="Savka M.A."/>
        </authorList>
    </citation>
    <scope>NUCLEOTIDE SEQUENCE [LARGE SCALE GENOMIC DNA]</scope>
    <source>
        <strain evidence="4 5">SD260</strain>
    </source>
</reference>
<evidence type="ECO:0000313" key="4">
    <source>
        <dbReference type="EMBL" id="KPH75736.1"/>
    </source>
</evidence>
<dbReference type="InterPro" id="IPR013088">
    <property type="entry name" value="Znf_NHR/GATA"/>
</dbReference>
<dbReference type="Pfam" id="PF03884">
    <property type="entry name" value="YacG"/>
    <property type="match status" value="1"/>
</dbReference>
<dbReference type="Proteomes" id="UP000037822">
    <property type="component" value="Unassembled WGS sequence"/>
</dbReference>
<dbReference type="GO" id="GO:0008657">
    <property type="term" value="F:DNA topoisomerase type II (double strand cut, ATP-hydrolyzing) inhibitor activity"/>
    <property type="evidence" value="ECO:0007669"/>
    <property type="project" value="UniProtKB-UniRule"/>
</dbReference>
<gene>
    <name evidence="3" type="primary">yacG</name>
    <name evidence="4" type="ORF">AE618_24050</name>
</gene>
<sequence length="73" mass="7818">MADNENTSPAAVPTGKPCAICGKPAIARYKPFCSPRCADIDLGRWLKGSYVVPGEAVEEIESDLPPRERGEDA</sequence>
<dbReference type="PATRIC" id="fig|1526658.3.peg.2987"/>
<protein>
    <recommendedName>
        <fullName evidence="3">DNA gyrase inhibitor YacG</fullName>
    </recommendedName>
</protein>
<proteinExistence type="inferred from homology"/>
<evidence type="ECO:0000256" key="1">
    <source>
        <dbReference type="ARBA" id="ARBA00022723"/>
    </source>
</evidence>
<feature type="binding site" evidence="3">
    <location>
        <position position="33"/>
    </location>
    <ligand>
        <name>Zn(2+)</name>
        <dbReference type="ChEBI" id="CHEBI:29105"/>
    </ligand>
</feature>
<keyword evidence="1 3" id="KW-0479">Metal-binding</keyword>
<comment type="cofactor">
    <cofactor evidence="3">
        <name>Zn(2+)</name>
        <dbReference type="ChEBI" id="CHEBI:29105"/>
    </cofactor>
    <text evidence="3">Binds 1 zinc ion.</text>
</comment>
<comment type="caution">
    <text evidence="4">The sequence shown here is derived from an EMBL/GenBank/DDBJ whole genome shotgun (WGS) entry which is preliminary data.</text>
</comment>
<dbReference type="RefSeq" id="WP_054211591.1">
    <property type="nucleotide sequence ID" value="NZ_LGSZ01000077.1"/>
</dbReference>
<dbReference type="GO" id="GO:0006355">
    <property type="term" value="P:regulation of DNA-templated transcription"/>
    <property type="evidence" value="ECO:0007669"/>
    <property type="project" value="InterPro"/>
</dbReference>
<comment type="similarity">
    <text evidence="3">Belongs to the DNA gyrase inhibitor YacG family.</text>
</comment>
<dbReference type="PANTHER" id="PTHR36150">
    <property type="entry name" value="DNA GYRASE INHIBITOR YACG"/>
    <property type="match status" value="1"/>
</dbReference>
<accession>A0A0N1EYX2</accession>
<keyword evidence="5" id="KW-1185">Reference proteome</keyword>
<comment type="subunit">
    <text evidence="3">Interacts with GyrB.</text>
</comment>
<evidence type="ECO:0000256" key="3">
    <source>
        <dbReference type="HAMAP-Rule" id="MF_00649"/>
    </source>
</evidence>
<feature type="binding site" evidence="3">
    <location>
        <position position="37"/>
    </location>
    <ligand>
        <name>Zn(2+)</name>
        <dbReference type="ChEBI" id="CHEBI:29105"/>
    </ligand>
</feature>
<dbReference type="PANTHER" id="PTHR36150:SF1">
    <property type="entry name" value="DNA GYRASE INHIBITOR YACG"/>
    <property type="match status" value="1"/>
</dbReference>
<dbReference type="Gene3D" id="3.30.50.10">
    <property type="entry name" value="Erythroid Transcription Factor GATA-1, subunit A"/>
    <property type="match status" value="1"/>
</dbReference>
<evidence type="ECO:0000313" key="5">
    <source>
        <dbReference type="Proteomes" id="UP000037822"/>
    </source>
</evidence>
<comment type="function">
    <text evidence="3">Inhibits all the catalytic activities of DNA gyrase by preventing its interaction with DNA. Acts by binding directly to the C-terminal domain of GyrB, which probably disrupts DNA binding by the gyrase.</text>
</comment>
<dbReference type="EMBL" id="LGSZ01000077">
    <property type="protein sequence ID" value="KPH75736.1"/>
    <property type="molecule type" value="Genomic_DNA"/>
</dbReference>
<dbReference type="InterPro" id="IPR005584">
    <property type="entry name" value="DNA_gyrase_inhibitor_YacG"/>
</dbReference>
<feature type="binding site" evidence="3">
    <location>
        <position position="18"/>
    </location>
    <ligand>
        <name>Zn(2+)</name>
        <dbReference type="ChEBI" id="CHEBI:29105"/>
    </ligand>
</feature>
<organism evidence="4 5">
    <name type="scientific">Bosea vaviloviae</name>
    <dbReference type="NCBI Taxonomy" id="1526658"/>
    <lineage>
        <taxon>Bacteria</taxon>
        <taxon>Pseudomonadati</taxon>
        <taxon>Pseudomonadota</taxon>
        <taxon>Alphaproteobacteria</taxon>
        <taxon>Hyphomicrobiales</taxon>
        <taxon>Boseaceae</taxon>
        <taxon>Bosea</taxon>
    </lineage>
</organism>
<dbReference type="GO" id="GO:0008270">
    <property type="term" value="F:zinc ion binding"/>
    <property type="evidence" value="ECO:0007669"/>
    <property type="project" value="UniProtKB-UniRule"/>
</dbReference>
<keyword evidence="2 3" id="KW-0862">Zinc</keyword>
<dbReference type="SUPFAM" id="SSF57716">
    <property type="entry name" value="Glucocorticoid receptor-like (DNA-binding domain)"/>
    <property type="match status" value="1"/>
</dbReference>